<gene>
    <name evidence="2" type="ORF">QJS04_geneDACA001306</name>
</gene>
<dbReference type="SUPFAM" id="SSF52087">
    <property type="entry name" value="CRAL/TRIO domain"/>
    <property type="match status" value="1"/>
</dbReference>
<evidence type="ECO:0000313" key="3">
    <source>
        <dbReference type="Proteomes" id="UP001179952"/>
    </source>
</evidence>
<organism evidence="2 3">
    <name type="scientific">Acorus gramineus</name>
    <name type="common">Dwarf sweet flag</name>
    <dbReference type="NCBI Taxonomy" id="55184"/>
    <lineage>
        <taxon>Eukaryota</taxon>
        <taxon>Viridiplantae</taxon>
        <taxon>Streptophyta</taxon>
        <taxon>Embryophyta</taxon>
        <taxon>Tracheophyta</taxon>
        <taxon>Spermatophyta</taxon>
        <taxon>Magnoliopsida</taxon>
        <taxon>Liliopsida</taxon>
        <taxon>Acoraceae</taxon>
        <taxon>Acorus</taxon>
    </lineage>
</organism>
<dbReference type="SMART" id="SM00516">
    <property type="entry name" value="SEC14"/>
    <property type="match status" value="1"/>
</dbReference>
<reference evidence="2" key="2">
    <citation type="submission" date="2023-06" db="EMBL/GenBank/DDBJ databases">
        <authorList>
            <person name="Ma L."/>
            <person name="Liu K.-W."/>
            <person name="Li Z."/>
            <person name="Hsiao Y.-Y."/>
            <person name="Qi Y."/>
            <person name="Fu T."/>
            <person name="Tang G."/>
            <person name="Zhang D."/>
            <person name="Sun W.-H."/>
            <person name="Liu D.-K."/>
            <person name="Li Y."/>
            <person name="Chen G.-Z."/>
            <person name="Liu X.-D."/>
            <person name="Liao X.-Y."/>
            <person name="Jiang Y.-T."/>
            <person name="Yu X."/>
            <person name="Hao Y."/>
            <person name="Huang J."/>
            <person name="Zhao X.-W."/>
            <person name="Ke S."/>
            <person name="Chen Y.-Y."/>
            <person name="Wu W.-L."/>
            <person name="Hsu J.-L."/>
            <person name="Lin Y.-F."/>
            <person name="Huang M.-D."/>
            <person name="Li C.-Y."/>
            <person name="Huang L."/>
            <person name="Wang Z.-W."/>
            <person name="Zhao X."/>
            <person name="Zhong W.-Y."/>
            <person name="Peng D.-H."/>
            <person name="Ahmad S."/>
            <person name="Lan S."/>
            <person name="Zhang J.-S."/>
            <person name="Tsai W.-C."/>
            <person name="Van De Peer Y."/>
            <person name="Liu Z.-J."/>
        </authorList>
    </citation>
    <scope>NUCLEOTIDE SEQUENCE</scope>
    <source>
        <strain evidence="2">SCP</strain>
        <tissue evidence="2">Leaves</tissue>
    </source>
</reference>
<dbReference type="InterPro" id="IPR036865">
    <property type="entry name" value="CRAL-TRIO_dom_sf"/>
</dbReference>
<name>A0AAV9ACP4_ACOGR</name>
<comment type="caution">
    <text evidence="2">The sequence shown here is derived from an EMBL/GenBank/DDBJ whole genome shotgun (WGS) entry which is preliminary data.</text>
</comment>
<proteinExistence type="predicted"/>
<protein>
    <recommendedName>
        <fullName evidence="1">CRAL-TRIO domain-containing protein</fullName>
    </recommendedName>
</protein>
<dbReference type="Pfam" id="PF13716">
    <property type="entry name" value="CRAL_TRIO_2"/>
    <property type="match status" value="1"/>
</dbReference>
<reference evidence="2" key="1">
    <citation type="journal article" date="2023" name="Nat. Commun.">
        <title>Diploid and tetraploid genomes of Acorus and the evolution of monocots.</title>
        <authorList>
            <person name="Ma L."/>
            <person name="Liu K.W."/>
            <person name="Li Z."/>
            <person name="Hsiao Y.Y."/>
            <person name="Qi Y."/>
            <person name="Fu T."/>
            <person name="Tang G.D."/>
            <person name="Zhang D."/>
            <person name="Sun W.H."/>
            <person name="Liu D.K."/>
            <person name="Li Y."/>
            <person name="Chen G.Z."/>
            <person name="Liu X.D."/>
            <person name="Liao X.Y."/>
            <person name="Jiang Y.T."/>
            <person name="Yu X."/>
            <person name="Hao Y."/>
            <person name="Huang J."/>
            <person name="Zhao X.W."/>
            <person name="Ke S."/>
            <person name="Chen Y.Y."/>
            <person name="Wu W.L."/>
            <person name="Hsu J.L."/>
            <person name="Lin Y.F."/>
            <person name="Huang M.D."/>
            <person name="Li C.Y."/>
            <person name="Huang L."/>
            <person name="Wang Z.W."/>
            <person name="Zhao X."/>
            <person name="Zhong W.Y."/>
            <person name="Peng D.H."/>
            <person name="Ahmad S."/>
            <person name="Lan S."/>
            <person name="Zhang J.S."/>
            <person name="Tsai W.C."/>
            <person name="Van de Peer Y."/>
            <person name="Liu Z.J."/>
        </authorList>
    </citation>
    <scope>NUCLEOTIDE SEQUENCE</scope>
    <source>
        <strain evidence="2">SCP</strain>
    </source>
</reference>
<sequence>MTDKVIPNEQETLLGQLGVVKIQGRDKRGRKILRVTGKLFPAKAVDEEGLKRYLEAKVYPDLVGRPFVIVYLHASVQRGENFPGVSSLRAIYEAIPSDVRENLEAVYFVHPGLQSRLFLATFGRFIFTGGLYGKVKYINRLEFLYEHMRKGEVEIPEFVYDHDEELEYRPLMDYGLESDHRRIYDAPAMDPASSMYSLRCISERYPVGAGRWCCIARCKR</sequence>
<dbReference type="PANTHER" id="PTHR48411:SF1">
    <property type="entry name" value="OS01G0948300 PROTEIN"/>
    <property type="match status" value="1"/>
</dbReference>
<accession>A0AAV9ACP4</accession>
<dbReference type="Proteomes" id="UP001179952">
    <property type="component" value="Unassembled WGS sequence"/>
</dbReference>
<dbReference type="InterPro" id="IPR001251">
    <property type="entry name" value="CRAL-TRIO_dom"/>
</dbReference>
<dbReference type="PANTHER" id="PTHR48411">
    <property type="entry name" value="OS01G0948300 PROTEIN"/>
    <property type="match status" value="1"/>
</dbReference>
<feature type="domain" description="CRAL-TRIO" evidence="1">
    <location>
        <begin position="11"/>
        <end position="162"/>
    </location>
</feature>
<evidence type="ECO:0000313" key="2">
    <source>
        <dbReference type="EMBL" id="KAK1261969.1"/>
    </source>
</evidence>
<evidence type="ECO:0000259" key="1">
    <source>
        <dbReference type="SMART" id="SM00516"/>
    </source>
</evidence>
<keyword evidence="3" id="KW-1185">Reference proteome</keyword>
<dbReference type="AlphaFoldDB" id="A0AAV9ACP4"/>
<dbReference type="EMBL" id="JAUJYN010000010">
    <property type="protein sequence ID" value="KAK1261969.1"/>
    <property type="molecule type" value="Genomic_DNA"/>
</dbReference>
<dbReference type="Gene3D" id="3.40.525.10">
    <property type="entry name" value="CRAL-TRIO lipid binding domain"/>
    <property type="match status" value="1"/>
</dbReference>